<evidence type="ECO:0000313" key="3">
    <source>
        <dbReference type="Proteomes" id="UP000450676"/>
    </source>
</evidence>
<proteinExistence type="predicted"/>
<evidence type="ECO:0000313" key="2">
    <source>
        <dbReference type="EMBL" id="MYN10702.1"/>
    </source>
</evidence>
<feature type="compositionally biased region" description="Basic and acidic residues" evidence="1">
    <location>
        <begin position="20"/>
        <end position="47"/>
    </location>
</feature>
<organism evidence="2 3">
    <name type="scientific">Pseudoduganella aquatica</name>
    <dbReference type="NCBI Taxonomy" id="2660641"/>
    <lineage>
        <taxon>Bacteria</taxon>
        <taxon>Pseudomonadati</taxon>
        <taxon>Pseudomonadota</taxon>
        <taxon>Betaproteobacteria</taxon>
        <taxon>Burkholderiales</taxon>
        <taxon>Oxalobacteraceae</taxon>
        <taxon>Telluria group</taxon>
        <taxon>Pseudoduganella</taxon>
    </lineage>
</organism>
<dbReference type="EMBL" id="WWCU01000043">
    <property type="protein sequence ID" value="MYN10702.1"/>
    <property type="molecule type" value="Genomic_DNA"/>
</dbReference>
<protein>
    <submittedName>
        <fullName evidence="2">Uncharacterized protein</fullName>
    </submittedName>
</protein>
<name>A0A7X4HHP0_9BURK</name>
<feature type="region of interest" description="Disordered" evidence="1">
    <location>
        <begin position="20"/>
        <end position="75"/>
    </location>
</feature>
<comment type="caution">
    <text evidence="2">The sequence shown here is derived from an EMBL/GenBank/DDBJ whole genome shotgun (WGS) entry which is preliminary data.</text>
</comment>
<dbReference type="AlphaFoldDB" id="A0A7X4HHP0"/>
<gene>
    <name evidence="2" type="ORF">GTP77_25610</name>
</gene>
<dbReference type="RefSeq" id="WP_161074985.1">
    <property type="nucleotide sequence ID" value="NZ_WWCU01000043.1"/>
</dbReference>
<keyword evidence="3" id="KW-1185">Reference proteome</keyword>
<dbReference type="Proteomes" id="UP000450676">
    <property type="component" value="Unassembled WGS sequence"/>
</dbReference>
<evidence type="ECO:0000256" key="1">
    <source>
        <dbReference type="SAM" id="MobiDB-lite"/>
    </source>
</evidence>
<sequence length="108" mass="11598">MVTVTSVNTLRNAVAIAERKVQQDQTRVDQDASRLQDSRAQLAKDQEQLSTRQKASRAAESANAPTPAPVRLDSTITKPVPATLDGLPRAPQVNAQGQTVGRLINVTV</sequence>
<accession>A0A7X4HHP0</accession>
<reference evidence="2 3" key="1">
    <citation type="submission" date="2019-12" db="EMBL/GenBank/DDBJ databases">
        <title>Novel species isolated from a subtropical stream in China.</title>
        <authorList>
            <person name="Lu H."/>
        </authorList>
    </citation>
    <scope>NUCLEOTIDE SEQUENCE [LARGE SCALE GENOMIC DNA]</scope>
    <source>
        <strain evidence="2 3">FT127W</strain>
    </source>
</reference>